<gene>
    <name evidence="9" type="ORF">C7B81_00720</name>
</gene>
<evidence type="ECO:0000256" key="7">
    <source>
        <dbReference type="SAM" id="Phobius"/>
    </source>
</evidence>
<comment type="caution">
    <text evidence="9">The sequence shown here is derived from an EMBL/GenBank/DDBJ whole genome shotgun (WGS) entry which is preliminary data.</text>
</comment>
<dbReference type="InterPro" id="IPR058790">
    <property type="entry name" value="BSH_CusB"/>
</dbReference>
<evidence type="ECO:0000256" key="5">
    <source>
        <dbReference type="ARBA" id="ARBA00023136"/>
    </source>
</evidence>
<evidence type="ECO:0000313" key="9">
    <source>
        <dbReference type="EMBL" id="PSB39208.1"/>
    </source>
</evidence>
<keyword evidence="5 7" id="KW-0472">Membrane</keyword>
<feature type="coiled-coil region" evidence="6">
    <location>
        <begin position="81"/>
        <end position="108"/>
    </location>
</feature>
<evidence type="ECO:0000256" key="3">
    <source>
        <dbReference type="ARBA" id="ARBA00022692"/>
    </source>
</evidence>
<dbReference type="Gene3D" id="2.40.50.100">
    <property type="match status" value="1"/>
</dbReference>
<comment type="similarity">
    <text evidence="2">Belongs to the membrane fusion protein (MFP) (TC 8.A.1) family.</text>
</comment>
<dbReference type="Proteomes" id="UP000238218">
    <property type="component" value="Unassembled WGS sequence"/>
</dbReference>
<keyword evidence="3 7" id="KW-0812">Transmembrane</keyword>
<keyword evidence="6" id="KW-0175">Coiled coil</keyword>
<protein>
    <submittedName>
        <fullName evidence="9">NHLP bacteriocin system secretion protein</fullName>
    </submittedName>
</protein>
<keyword evidence="10" id="KW-1185">Reference proteome</keyword>
<reference evidence="9 10" key="1">
    <citation type="submission" date="2018-03" db="EMBL/GenBank/DDBJ databases">
        <title>The ancient ancestry and fast evolution of plastids.</title>
        <authorList>
            <person name="Moore K.R."/>
            <person name="Magnabosco C."/>
            <person name="Momper L."/>
            <person name="Gold D.A."/>
            <person name="Bosak T."/>
            <person name="Fournier G.P."/>
        </authorList>
    </citation>
    <scope>NUCLEOTIDE SEQUENCE [LARGE SCALE GENOMIC DNA]</scope>
    <source>
        <strain evidence="9 10">CCALA 015</strain>
    </source>
</reference>
<feature type="transmembrane region" description="Helical" evidence="7">
    <location>
        <begin position="12"/>
        <end position="32"/>
    </location>
</feature>
<dbReference type="InterPro" id="IPR022275">
    <property type="entry name" value="NHPM_bacteriocin_SS_HylD"/>
</dbReference>
<keyword evidence="4 7" id="KW-1133">Transmembrane helix</keyword>
<evidence type="ECO:0000256" key="1">
    <source>
        <dbReference type="ARBA" id="ARBA00004167"/>
    </source>
</evidence>
<organism evidence="9 10">
    <name type="scientific">Aphanothece cf. minutissima CCALA 015</name>
    <dbReference type="NCBI Taxonomy" id="2107695"/>
    <lineage>
        <taxon>Bacteria</taxon>
        <taxon>Bacillati</taxon>
        <taxon>Cyanobacteriota</taxon>
        <taxon>Cyanophyceae</taxon>
        <taxon>Oscillatoriophycideae</taxon>
        <taxon>Chroococcales</taxon>
        <taxon>Aphanothecaceae</taxon>
        <taxon>Aphanothece</taxon>
    </lineage>
</organism>
<proteinExistence type="inferred from homology"/>
<evidence type="ECO:0000256" key="4">
    <source>
        <dbReference type="ARBA" id="ARBA00022989"/>
    </source>
</evidence>
<evidence type="ECO:0000256" key="6">
    <source>
        <dbReference type="SAM" id="Coils"/>
    </source>
</evidence>
<dbReference type="NCBIfam" id="TIGR03794">
    <property type="entry name" value="NHLM_micro_HlyD"/>
    <property type="match status" value="1"/>
</dbReference>
<evidence type="ECO:0000256" key="2">
    <source>
        <dbReference type="ARBA" id="ARBA00009477"/>
    </source>
</evidence>
<dbReference type="PANTHER" id="PTHR30386:SF26">
    <property type="entry name" value="TRANSPORT PROTEIN COMB"/>
    <property type="match status" value="1"/>
</dbReference>
<dbReference type="RefSeq" id="WP_106219405.1">
    <property type="nucleotide sequence ID" value="NZ_PVWP01000001.1"/>
</dbReference>
<sequence length="431" mass="48141">MDTPEETSERRVLVALGTAWALTAGWFLFWPVPTEVVGRGVVIVPGGATVIDSRAEGQILSLPVQEGQRVRRGQTLVRLYLPTLEQQLRRQEKDLAELIRINADLDRRDRARLASARRLRDTALAKLEGNRERLDALRRVYDQKVADFRHLARREVVAPLAAEVVASEDRAIQLDNSVAELGIRQREAIDAWEKVRLAIDTEAQRRRFAIEDARRAVRVTQTRLTYDGTLTATRDGRLLDLQVVRGQTVKPGQRLGTLGSPRADRGNADGGGQALQAVAYFAPADARRLQPGLAMEVVPDWNERGRFGGIRGRVRRINLLPATREDVNTTLGNPQLAEALVRNGPVMRTEIALLPGGGGSGVDGYRWTLSRGSSVFPIREGLTLKAHGYVEWRPPVSYLLPLLRDLTGSYRTLRQQERQDQPPLRQRDALP</sequence>
<accession>A0ABX5FBE1</accession>
<dbReference type="Pfam" id="PF25919">
    <property type="entry name" value="BSH_CusB"/>
    <property type="match status" value="1"/>
</dbReference>
<name>A0ABX5FBE1_9CHRO</name>
<dbReference type="PANTHER" id="PTHR30386">
    <property type="entry name" value="MEMBRANE FUSION SUBUNIT OF EMRAB-TOLC MULTIDRUG EFFLUX PUMP"/>
    <property type="match status" value="1"/>
</dbReference>
<evidence type="ECO:0000313" key="10">
    <source>
        <dbReference type="Proteomes" id="UP000238218"/>
    </source>
</evidence>
<comment type="subcellular location">
    <subcellularLocation>
        <location evidence="1">Membrane</location>
        <topology evidence="1">Single-pass membrane protein</topology>
    </subcellularLocation>
</comment>
<feature type="domain" description="CusB-like barrel-sandwich hybrid" evidence="8">
    <location>
        <begin position="49"/>
        <end position="255"/>
    </location>
</feature>
<dbReference type="EMBL" id="PVWP01000001">
    <property type="protein sequence ID" value="PSB39208.1"/>
    <property type="molecule type" value="Genomic_DNA"/>
</dbReference>
<evidence type="ECO:0000259" key="8">
    <source>
        <dbReference type="Pfam" id="PF25919"/>
    </source>
</evidence>
<dbReference type="InterPro" id="IPR050739">
    <property type="entry name" value="MFP"/>
</dbReference>